<evidence type="ECO:0000256" key="2">
    <source>
        <dbReference type="ARBA" id="ARBA00009142"/>
    </source>
</evidence>
<evidence type="ECO:0000256" key="8">
    <source>
        <dbReference type="RuleBase" id="RU363041"/>
    </source>
</evidence>
<dbReference type="EMBL" id="CP003360">
    <property type="protein sequence ID" value="AFM24604.1"/>
    <property type="molecule type" value="Genomic_DNA"/>
</dbReference>
<evidence type="ECO:0000313" key="9">
    <source>
        <dbReference type="EMBL" id="AFM24604.1"/>
    </source>
</evidence>
<comment type="similarity">
    <text evidence="2 8">Belongs to the 4-toluene sulfonate uptake permease (TSUP) (TC 2.A.102) family.</text>
</comment>
<dbReference type="GO" id="GO:0005886">
    <property type="term" value="C:plasma membrane"/>
    <property type="evidence" value="ECO:0007669"/>
    <property type="project" value="UniProtKB-SubCell"/>
</dbReference>
<feature type="transmembrane region" description="Helical" evidence="8">
    <location>
        <begin position="204"/>
        <end position="226"/>
    </location>
</feature>
<dbReference type="InterPro" id="IPR052017">
    <property type="entry name" value="TSUP"/>
</dbReference>
<dbReference type="OrthoDB" id="5502432at2"/>
<feature type="transmembrane region" description="Helical" evidence="8">
    <location>
        <begin position="147"/>
        <end position="172"/>
    </location>
</feature>
<dbReference type="AlphaFoldDB" id="I4C4W3"/>
<evidence type="ECO:0000256" key="6">
    <source>
        <dbReference type="ARBA" id="ARBA00022989"/>
    </source>
</evidence>
<feature type="transmembrane region" description="Helical" evidence="8">
    <location>
        <begin position="73"/>
        <end position="91"/>
    </location>
</feature>
<keyword evidence="5 8" id="KW-0812">Transmembrane</keyword>
<evidence type="ECO:0000256" key="7">
    <source>
        <dbReference type="ARBA" id="ARBA00023136"/>
    </source>
</evidence>
<dbReference type="InterPro" id="IPR002781">
    <property type="entry name" value="TM_pro_TauE-like"/>
</dbReference>
<evidence type="ECO:0000256" key="1">
    <source>
        <dbReference type="ARBA" id="ARBA00004651"/>
    </source>
</evidence>
<sequence length="256" mass="27089">MEVYQIVVLCAAAVASSFIKNTAALGAGVFLTPVLAAVFPPKIALGLGAPILIATDVSSMKNYWGEWENPKEVLRIGISAIPGVILGACIINVVPNNILKTGIGTFALLFSVYHLVKESRLYRSIQPSPTTATGDAPLCSGTVSCTLVGVFGGLASILAHAGGLVFSLYYVGKKLEKRCLMASLIAVFCFSDVVKLIAYLNIGVLSADSCLIILAMSPIIILGGNLGNFLNRKMRTEVFRKIVLLLVFVSAINLLL</sequence>
<dbReference type="STRING" id="706587.Desti_1896"/>
<gene>
    <name evidence="9" type="ordered locus">Desti_1896</name>
</gene>
<keyword evidence="3" id="KW-0813">Transport</keyword>
<reference evidence="10" key="1">
    <citation type="submission" date="2012-06" db="EMBL/GenBank/DDBJ databases">
        <title>Complete sequence of chromosome of Desulfomonile tiedjei DSM 6799.</title>
        <authorList>
            <person name="Lucas S."/>
            <person name="Copeland A."/>
            <person name="Lapidus A."/>
            <person name="Glavina del Rio T."/>
            <person name="Dalin E."/>
            <person name="Tice H."/>
            <person name="Bruce D."/>
            <person name="Goodwin L."/>
            <person name="Pitluck S."/>
            <person name="Peters L."/>
            <person name="Ovchinnikova G."/>
            <person name="Zeytun A."/>
            <person name="Lu M."/>
            <person name="Kyrpides N."/>
            <person name="Mavromatis K."/>
            <person name="Ivanova N."/>
            <person name="Brettin T."/>
            <person name="Detter J.C."/>
            <person name="Han C."/>
            <person name="Larimer F."/>
            <person name="Land M."/>
            <person name="Hauser L."/>
            <person name="Markowitz V."/>
            <person name="Cheng J.-F."/>
            <person name="Hugenholtz P."/>
            <person name="Woyke T."/>
            <person name="Wu D."/>
            <person name="Spring S."/>
            <person name="Schroeder M."/>
            <person name="Brambilla E."/>
            <person name="Klenk H.-P."/>
            <person name="Eisen J.A."/>
        </authorList>
    </citation>
    <scope>NUCLEOTIDE SEQUENCE [LARGE SCALE GENOMIC DNA]</scope>
    <source>
        <strain evidence="10">ATCC 49306 / DSM 6799 / DCB-1</strain>
    </source>
</reference>
<dbReference type="RefSeq" id="WP_014809749.1">
    <property type="nucleotide sequence ID" value="NC_018025.1"/>
</dbReference>
<feature type="transmembrane region" description="Helical" evidence="8">
    <location>
        <begin position="179"/>
        <end position="198"/>
    </location>
</feature>
<name>I4C4W3_DESTA</name>
<protein>
    <recommendedName>
        <fullName evidence="8">Probable membrane transporter protein</fullName>
    </recommendedName>
</protein>
<dbReference type="Proteomes" id="UP000006055">
    <property type="component" value="Chromosome"/>
</dbReference>
<dbReference type="KEGG" id="dti:Desti_1896"/>
<keyword evidence="10" id="KW-1185">Reference proteome</keyword>
<evidence type="ECO:0000256" key="5">
    <source>
        <dbReference type="ARBA" id="ARBA00022692"/>
    </source>
</evidence>
<keyword evidence="7 8" id="KW-0472">Membrane</keyword>
<evidence type="ECO:0000313" key="10">
    <source>
        <dbReference type="Proteomes" id="UP000006055"/>
    </source>
</evidence>
<dbReference type="PANTHER" id="PTHR30269:SF37">
    <property type="entry name" value="MEMBRANE TRANSPORTER PROTEIN"/>
    <property type="match status" value="1"/>
</dbReference>
<keyword evidence="6 8" id="KW-1133">Transmembrane helix</keyword>
<dbReference type="Pfam" id="PF01925">
    <property type="entry name" value="TauE"/>
    <property type="match status" value="1"/>
</dbReference>
<proteinExistence type="inferred from homology"/>
<accession>I4C4W3</accession>
<evidence type="ECO:0000256" key="4">
    <source>
        <dbReference type="ARBA" id="ARBA00022475"/>
    </source>
</evidence>
<dbReference type="eggNOG" id="COG0730">
    <property type="taxonomic scope" value="Bacteria"/>
</dbReference>
<keyword evidence="4 8" id="KW-1003">Cell membrane</keyword>
<feature type="transmembrane region" description="Helical" evidence="8">
    <location>
        <begin position="238"/>
        <end position="255"/>
    </location>
</feature>
<dbReference type="PANTHER" id="PTHR30269">
    <property type="entry name" value="TRANSMEMBRANE PROTEIN YFCA"/>
    <property type="match status" value="1"/>
</dbReference>
<comment type="subcellular location">
    <subcellularLocation>
        <location evidence="1 8">Cell membrane</location>
        <topology evidence="1 8">Multi-pass membrane protein</topology>
    </subcellularLocation>
</comment>
<dbReference type="HOGENOM" id="CLU_054750_0_1_7"/>
<organism evidence="9 10">
    <name type="scientific">Desulfomonile tiedjei (strain ATCC 49306 / DSM 6799 / DCB-1)</name>
    <dbReference type="NCBI Taxonomy" id="706587"/>
    <lineage>
        <taxon>Bacteria</taxon>
        <taxon>Pseudomonadati</taxon>
        <taxon>Thermodesulfobacteriota</taxon>
        <taxon>Desulfomonilia</taxon>
        <taxon>Desulfomonilales</taxon>
        <taxon>Desulfomonilaceae</taxon>
        <taxon>Desulfomonile</taxon>
    </lineage>
</organism>
<evidence type="ECO:0000256" key="3">
    <source>
        <dbReference type="ARBA" id="ARBA00022448"/>
    </source>
</evidence>